<proteinExistence type="predicted"/>
<evidence type="ECO:0000313" key="2">
    <source>
        <dbReference type="EMBL" id="RLM69571.1"/>
    </source>
</evidence>
<reference evidence="3" key="1">
    <citation type="journal article" date="2019" name="Nat. Commun.">
        <title>The genome of broomcorn millet.</title>
        <authorList>
            <person name="Zou C."/>
            <person name="Miki D."/>
            <person name="Li D."/>
            <person name="Tang Q."/>
            <person name="Xiao L."/>
            <person name="Rajput S."/>
            <person name="Deng P."/>
            <person name="Jia W."/>
            <person name="Huang R."/>
            <person name="Zhang M."/>
            <person name="Sun Y."/>
            <person name="Hu J."/>
            <person name="Fu X."/>
            <person name="Schnable P.S."/>
            <person name="Li F."/>
            <person name="Zhang H."/>
            <person name="Feng B."/>
            <person name="Zhu X."/>
            <person name="Liu R."/>
            <person name="Schnable J.C."/>
            <person name="Zhu J.-K."/>
            <person name="Zhang H."/>
        </authorList>
    </citation>
    <scope>NUCLEOTIDE SEQUENCE [LARGE SCALE GENOMIC DNA]</scope>
</reference>
<evidence type="ECO:0000313" key="3">
    <source>
        <dbReference type="Proteomes" id="UP000275267"/>
    </source>
</evidence>
<name>A0A3L6Q322_PANMI</name>
<dbReference type="AlphaFoldDB" id="A0A3L6Q322"/>
<feature type="region of interest" description="Disordered" evidence="1">
    <location>
        <begin position="41"/>
        <end position="67"/>
    </location>
</feature>
<keyword evidence="3" id="KW-1185">Reference proteome</keyword>
<dbReference type="EMBL" id="PQIB02000014">
    <property type="protein sequence ID" value="RLM69571.1"/>
    <property type="molecule type" value="Genomic_DNA"/>
</dbReference>
<protein>
    <submittedName>
        <fullName evidence="2">Uncharacterized protein</fullName>
    </submittedName>
</protein>
<dbReference type="Proteomes" id="UP000275267">
    <property type="component" value="Unassembled WGS sequence"/>
</dbReference>
<organism evidence="2 3">
    <name type="scientific">Panicum miliaceum</name>
    <name type="common">Proso millet</name>
    <name type="synonym">Broomcorn millet</name>
    <dbReference type="NCBI Taxonomy" id="4540"/>
    <lineage>
        <taxon>Eukaryota</taxon>
        <taxon>Viridiplantae</taxon>
        <taxon>Streptophyta</taxon>
        <taxon>Embryophyta</taxon>
        <taxon>Tracheophyta</taxon>
        <taxon>Spermatophyta</taxon>
        <taxon>Magnoliopsida</taxon>
        <taxon>Liliopsida</taxon>
        <taxon>Poales</taxon>
        <taxon>Poaceae</taxon>
        <taxon>PACMAD clade</taxon>
        <taxon>Panicoideae</taxon>
        <taxon>Panicodae</taxon>
        <taxon>Paniceae</taxon>
        <taxon>Panicinae</taxon>
        <taxon>Panicum</taxon>
        <taxon>Panicum sect. Panicum</taxon>
    </lineage>
</organism>
<gene>
    <name evidence="2" type="ORF">C2845_PM17G08310</name>
</gene>
<sequence>MGRAVAWGAHQDAVRRGACVRWHWWSAASCKVVDGDVQVAASSEPSSKAHGEGRRARAATGRSCGPVPARTACRSPMSCLMAEECTKTASPLLAWKIQDRANDVQEQR</sequence>
<evidence type="ECO:0000256" key="1">
    <source>
        <dbReference type="SAM" id="MobiDB-lite"/>
    </source>
</evidence>
<accession>A0A3L6Q322</accession>
<comment type="caution">
    <text evidence="2">The sequence shown here is derived from an EMBL/GenBank/DDBJ whole genome shotgun (WGS) entry which is preliminary data.</text>
</comment>